<dbReference type="Gene3D" id="3.30.1010.10">
    <property type="entry name" value="Phosphatidylinositol 3-kinase Catalytic Subunit, Chain A, domain 4"/>
    <property type="match status" value="1"/>
</dbReference>
<dbReference type="GO" id="GO:0005737">
    <property type="term" value="C:cytoplasm"/>
    <property type="evidence" value="ECO:0000318"/>
    <property type="project" value="GO_Central"/>
</dbReference>
<dbReference type="Proteomes" id="UP000007266">
    <property type="component" value="Linkage group 2"/>
</dbReference>
<evidence type="ECO:0000259" key="15">
    <source>
        <dbReference type="PROSITE" id="PS51189"/>
    </source>
</evidence>
<keyword evidence="6 13" id="KW-0227">DNA damage</keyword>
<feature type="domain" description="PI3K/PI4K catalytic" evidence="14">
    <location>
        <begin position="2385"/>
        <end position="2700"/>
    </location>
</feature>
<dbReference type="STRING" id="7070.D7EIC9"/>
<dbReference type="PROSITE" id="PS51190">
    <property type="entry name" value="FATC"/>
    <property type="match status" value="1"/>
</dbReference>
<dbReference type="InParanoid" id="D7EIC9"/>
<dbReference type="InterPro" id="IPR003152">
    <property type="entry name" value="FATC_dom"/>
</dbReference>
<keyword evidence="5 13" id="KW-0547">Nucleotide-binding</keyword>
<keyword evidence="8 13" id="KW-0067">ATP-binding</keyword>
<evidence type="ECO:0000256" key="6">
    <source>
        <dbReference type="ARBA" id="ARBA00022763"/>
    </source>
</evidence>
<dbReference type="InterPro" id="IPR036940">
    <property type="entry name" value="PI3/4_kinase_cat_sf"/>
</dbReference>
<evidence type="ECO:0000259" key="16">
    <source>
        <dbReference type="PROSITE" id="PS51190"/>
    </source>
</evidence>
<comment type="catalytic activity">
    <reaction evidence="11 13">
        <text>L-threonyl-[protein] + ATP = O-phospho-L-threonyl-[protein] + ADP + H(+)</text>
        <dbReference type="Rhea" id="RHEA:46608"/>
        <dbReference type="Rhea" id="RHEA-COMP:11060"/>
        <dbReference type="Rhea" id="RHEA-COMP:11605"/>
        <dbReference type="ChEBI" id="CHEBI:15378"/>
        <dbReference type="ChEBI" id="CHEBI:30013"/>
        <dbReference type="ChEBI" id="CHEBI:30616"/>
        <dbReference type="ChEBI" id="CHEBI:61977"/>
        <dbReference type="ChEBI" id="CHEBI:456216"/>
        <dbReference type="EC" id="2.7.11.1"/>
    </reaction>
</comment>
<evidence type="ECO:0000256" key="10">
    <source>
        <dbReference type="ARBA" id="ARBA00023306"/>
    </source>
</evidence>
<dbReference type="PANTHER" id="PTHR37079:SF4">
    <property type="entry name" value="SERINE_THREONINE-PROTEIN KINASE ATM"/>
    <property type="match status" value="1"/>
</dbReference>
<gene>
    <name evidence="17" type="primary">AUGUSTUS-3.0.2_08566</name>
    <name evidence="17" type="ORF">TcasGA2_TC008566</name>
</gene>
<dbReference type="HOGENOM" id="CLU_000178_3_1_1"/>
<dbReference type="OMA" id="ASIAKCT"/>
<dbReference type="EC" id="2.7.11.1" evidence="13"/>
<dbReference type="SMART" id="SM01343">
    <property type="entry name" value="FATC"/>
    <property type="match status" value="1"/>
</dbReference>
<dbReference type="GO" id="GO:0106310">
    <property type="term" value="F:protein serine kinase activity"/>
    <property type="evidence" value="ECO:0007669"/>
    <property type="project" value="RHEA"/>
</dbReference>
<dbReference type="GO" id="GO:0000077">
    <property type="term" value="P:DNA damage checkpoint signaling"/>
    <property type="evidence" value="ECO:0000318"/>
    <property type="project" value="GO_Central"/>
</dbReference>
<dbReference type="OrthoDB" id="381190at2759"/>
<dbReference type="GO" id="GO:0008630">
    <property type="term" value="P:intrinsic apoptotic signaling pathway in response to DNA damage"/>
    <property type="evidence" value="ECO:0000318"/>
    <property type="project" value="GO_Central"/>
</dbReference>
<dbReference type="Pfam" id="PF00454">
    <property type="entry name" value="PI3_PI4_kinase"/>
    <property type="match status" value="1"/>
</dbReference>
<evidence type="ECO:0000256" key="4">
    <source>
        <dbReference type="ARBA" id="ARBA00022679"/>
    </source>
</evidence>
<dbReference type="InterPro" id="IPR021668">
    <property type="entry name" value="TAN"/>
</dbReference>
<dbReference type="Gene3D" id="1.10.1070.11">
    <property type="entry name" value="Phosphatidylinositol 3-/4-kinase, catalytic domain"/>
    <property type="match status" value="1"/>
</dbReference>
<dbReference type="SMART" id="SM01342">
    <property type="entry name" value="TAN"/>
    <property type="match status" value="1"/>
</dbReference>
<name>D7EIC9_TRICA</name>
<evidence type="ECO:0000256" key="5">
    <source>
        <dbReference type="ARBA" id="ARBA00022741"/>
    </source>
</evidence>
<evidence type="ECO:0000313" key="18">
    <source>
        <dbReference type="Proteomes" id="UP000007266"/>
    </source>
</evidence>
<dbReference type="InterPro" id="IPR003151">
    <property type="entry name" value="PIK-rel_kinase_FAT"/>
</dbReference>
<evidence type="ECO:0000256" key="2">
    <source>
        <dbReference type="ARBA" id="ARBA00010769"/>
    </source>
</evidence>
<dbReference type="FunCoup" id="D7EIC9">
    <property type="interactions" value="1257"/>
</dbReference>
<evidence type="ECO:0000259" key="14">
    <source>
        <dbReference type="PROSITE" id="PS50290"/>
    </source>
</evidence>
<evidence type="ECO:0000256" key="8">
    <source>
        <dbReference type="ARBA" id="ARBA00022840"/>
    </source>
</evidence>
<keyword evidence="4 13" id="KW-0808">Transferase</keyword>
<comment type="subcellular location">
    <subcellularLocation>
        <location evidence="1 13">Nucleus</location>
    </subcellularLocation>
</comment>
<evidence type="ECO:0000256" key="13">
    <source>
        <dbReference type="RuleBase" id="RU365027"/>
    </source>
</evidence>
<dbReference type="CDD" id="cd05171">
    <property type="entry name" value="PIKKc_ATM"/>
    <property type="match status" value="1"/>
</dbReference>
<dbReference type="PROSITE" id="PS51189">
    <property type="entry name" value="FAT"/>
    <property type="match status" value="1"/>
</dbReference>
<dbReference type="GO" id="GO:0005634">
    <property type="term" value="C:nucleus"/>
    <property type="evidence" value="ECO:0000318"/>
    <property type="project" value="GO_Central"/>
</dbReference>
<keyword evidence="7 13" id="KW-0418">Kinase</keyword>
<reference evidence="17 18" key="1">
    <citation type="journal article" date="2008" name="Nature">
        <title>The genome of the model beetle and pest Tribolium castaneum.</title>
        <authorList>
            <consortium name="Tribolium Genome Sequencing Consortium"/>
            <person name="Richards S."/>
            <person name="Gibbs R.A."/>
            <person name="Weinstock G.M."/>
            <person name="Brown S.J."/>
            <person name="Denell R."/>
            <person name="Beeman R.W."/>
            <person name="Gibbs R."/>
            <person name="Beeman R.W."/>
            <person name="Brown S.J."/>
            <person name="Bucher G."/>
            <person name="Friedrich M."/>
            <person name="Grimmelikhuijzen C.J."/>
            <person name="Klingler M."/>
            <person name="Lorenzen M."/>
            <person name="Richards S."/>
            <person name="Roth S."/>
            <person name="Schroder R."/>
            <person name="Tautz D."/>
            <person name="Zdobnov E.M."/>
            <person name="Muzny D."/>
            <person name="Gibbs R.A."/>
            <person name="Weinstock G.M."/>
            <person name="Attaway T."/>
            <person name="Bell S."/>
            <person name="Buhay C.J."/>
            <person name="Chandrabose M.N."/>
            <person name="Chavez D."/>
            <person name="Clerk-Blankenburg K.P."/>
            <person name="Cree A."/>
            <person name="Dao M."/>
            <person name="Davis C."/>
            <person name="Chacko J."/>
            <person name="Dinh H."/>
            <person name="Dugan-Rocha S."/>
            <person name="Fowler G."/>
            <person name="Garner T.T."/>
            <person name="Garnes J."/>
            <person name="Gnirke A."/>
            <person name="Hawes A."/>
            <person name="Hernandez J."/>
            <person name="Hines S."/>
            <person name="Holder M."/>
            <person name="Hume J."/>
            <person name="Jhangiani S.N."/>
            <person name="Joshi V."/>
            <person name="Khan Z.M."/>
            <person name="Jackson L."/>
            <person name="Kovar C."/>
            <person name="Kowis A."/>
            <person name="Lee S."/>
            <person name="Lewis L.R."/>
            <person name="Margolis J."/>
            <person name="Morgan M."/>
            <person name="Nazareth L.V."/>
            <person name="Nguyen N."/>
            <person name="Okwuonu G."/>
            <person name="Parker D."/>
            <person name="Richards S."/>
            <person name="Ruiz S.J."/>
            <person name="Santibanez J."/>
            <person name="Savard J."/>
            <person name="Scherer S.E."/>
            <person name="Schneider B."/>
            <person name="Sodergren E."/>
            <person name="Tautz D."/>
            <person name="Vattahil S."/>
            <person name="Villasana D."/>
            <person name="White C.S."/>
            <person name="Wright R."/>
            <person name="Park Y."/>
            <person name="Beeman R.W."/>
            <person name="Lord J."/>
            <person name="Oppert B."/>
            <person name="Lorenzen M."/>
            <person name="Brown S."/>
            <person name="Wang L."/>
            <person name="Savard J."/>
            <person name="Tautz D."/>
            <person name="Richards S."/>
            <person name="Weinstock G."/>
            <person name="Gibbs R.A."/>
            <person name="Liu Y."/>
            <person name="Worley K."/>
            <person name="Weinstock G."/>
            <person name="Elsik C.G."/>
            <person name="Reese J.T."/>
            <person name="Elhaik E."/>
            <person name="Landan G."/>
            <person name="Graur D."/>
            <person name="Arensburger P."/>
            <person name="Atkinson P."/>
            <person name="Beeman R.W."/>
            <person name="Beidler J."/>
            <person name="Brown S.J."/>
            <person name="Demuth J.P."/>
            <person name="Drury D.W."/>
            <person name="Du Y.Z."/>
            <person name="Fujiwara H."/>
            <person name="Lorenzen M."/>
            <person name="Maselli V."/>
            <person name="Osanai M."/>
            <person name="Park Y."/>
            <person name="Robertson H.M."/>
            <person name="Tu Z."/>
            <person name="Wang J.J."/>
            <person name="Wang S."/>
            <person name="Richards S."/>
            <person name="Song H."/>
            <person name="Zhang L."/>
            <person name="Sodergren E."/>
            <person name="Werner D."/>
            <person name="Stanke M."/>
            <person name="Morgenstern B."/>
            <person name="Solovyev V."/>
            <person name="Kosarev P."/>
            <person name="Brown G."/>
            <person name="Chen H.C."/>
            <person name="Ermolaeva O."/>
            <person name="Hlavina W."/>
            <person name="Kapustin Y."/>
            <person name="Kiryutin B."/>
            <person name="Kitts P."/>
            <person name="Maglott D."/>
            <person name="Pruitt K."/>
            <person name="Sapojnikov V."/>
            <person name="Souvorov A."/>
            <person name="Mackey A.J."/>
            <person name="Waterhouse R.M."/>
            <person name="Wyder S."/>
            <person name="Zdobnov E.M."/>
            <person name="Zdobnov E.M."/>
            <person name="Wyder S."/>
            <person name="Kriventseva E.V."/>
            <person name="Kadowaki T."/>
            <person name="Bork P."/>
            <person name="Aranda M."/>
            <person name="Bao R."/>
            <person name="Beermann A."/>
            <person name="Berns N."/>
            <person name="Bolognesi R."/>
            <person name="Bonneton F."/>
            <person name="Bopp D."/>
            <person name="Brown S.J."/>
            <person name="Bucher G."/>
            <person name="Butts T."/>
            <person name="Chaumot A."/>
            <person name="Denell R.E."/>
            <person name="Ferrier D.E."/>
            <person name="Friedrich M."/>
            <person name="Gordon C.M."/>
            <person name="Jindra M."/>
            <person name="Klingler M."/>
            <person name="Lan Q."/>
            <person name="Lattorff H.M."/>
            <person name="Laudet V."/>
            <person name="von Levetsow C."/>
            <person name="Liu Z."/>
            <person name="Lutz R."/>
            <person name="Lynch J.A."/>
            <person name="da Fonseca R.N."/>
            <person name="Posnien N."/>
            <person name="Reuter R."/>
            <person name="Roth S."/>
            <person name="Savard J."/>
            <person name="Schinko J.B."/>
            <person name="Schmitt C."/>
            <person name="Schoppmeier M."/>
            <person name="Schroder R."/>
            <person name="Shippy T.D."/>
            <person name="Simonnet F."/>
            <person name="Marques-Souza H."/>
            <person name="Tautz D."/>
            <person name="Tomoyasu Y."/>
            <person name="Trauner J."/>
            <person name="Van der Zee M."/>
            <person name="Vervoort M."/>
            <person name="Wittkopp N."/>
            <person name="Wimmer E.A."/>
            <person name="Yang X."/>
            <person name="Jones A.K."/>
            <person name="Sattelle D.B."/>
            <person name="Ebert P.R."/>
            <person name="Nelson D."/>
            <person name="Scott J.G."/>
            <person name="Beeman R.W."/>
            <person name="Muthukrishnan S."/>
            <person name="Kramer K.J."/>
            <person name="Arakane Y."/>
            <person name="Beeman R.W."/>
            <person name="Zhu Q."/>
            <person name="Hogenkamp D."/>
            <person name="Dixit R."/>
            <person name="Oppert B."/>
            <person name="Jiang H."/>
            <person name="Zou Z."/>
            <person name="Marshall J."/>
            <person name="Elpidina E."/>
            <person name="Vinokurov K."/>
            <person name="Oppert C."/>
            <person name="Zou Z."/>
            <person name="Evans J."/>
            <person name="Lu Z."/>
            <person name="Zhao P."/>
            <person name="Sumathipala N."/>
            <person name="Altincicek B."/>
            <person name="Vilcinskas A."/>
            <person name="Williams M."/>
            <person name="Hultmark D."/>
            <person name="Hetru C."/>
            <person name="Jiang H."/>
            <person name="Grimmelikhuijzen C.J."/>
            <person name="Hauser F."/>
            <person name="Cazzamali G."/>
            <person name="Williamson M."/>
            <person name="Park Y."/>
            <person name="Li B."/>
            <person name="Tanaka Y."/>
            <person name="Predel R."/>
            <person name="Neupert S."/>
            <person name="Schachtner J."/>
            <person name="Verleyen P."/>
            <person name="Raible F."/>
            <person name="Bork P."/>
            <person name="Friedrich M."/>
            <person name="Walden K.K."/>
            <person name="Robertson H.M."/>
            <person name="Angeli S."/>
            <person name="Foret S."/>
            <person name="Bucher G."/>
            <person name="Schuetz S."/>
            <person name="Maleszka R."/>
            <person name="Wimmer E.A."/>
            <person name="Beeman R.W."/>
            <person name="Lorenzen M."/>
            <person name="Tomoyasu Y."/>
            <person name="Miller S.C."/>
            <person name="Grossmann D."/>
            <person name="Bucher G."/>
        </authorList>
    </citation>
    <scope>NUCLEOTIDE SEQUENCE [LARGE SCALE GENOMIC DNA]</scope>
    <source>
        <strain evidence="17 18">Georgia GA2</strain>
    </source>
</reference>
<evidence type="ECO:0000256" key="3">
    <source>
        <dbReference type="ARBA" id="ARBA00022527"/>
    </source>
</evidence>
<dbReference type="GO" id="GO:0004674">
    <property type="term" value="F:protein serine/threonine kinase activity"/>
    <property type="evidence" value="ECO:0000318"/>
    <property type="project" value="GO_Central"/>
</dbReference>
<dbReference type="GO" id="GO:0005524">
    <property type="term" value="F:ATP binding"/>
    <property type="evidence" value="ECO:0007669"/>
    <property type="project" value="UniProtKB-KW"/>
</dbReference>
<dbReference type="Pfam" id="PF02260">
    <property type="entry name" value="FATC"/>
    <property type="match status" value="1"/>
</dbReference>
<dbReference type="KEGG" id="tca:660142"/>
<dbReference type="GO" id="GO:0006302">
    <property type="term" value="P:double-strand break repair"/>
    <property type="evidence" value="ECO:0000318"/>
    <property type="project" value="GO_Central"/>
</dbReference>
<reference evidence="17 18" key="2">
    <citation type="journal article" date="2010" name="Nucleic Acids Res.">
        <title>BeetleBase in 2010: revisions to provide comprehensive genomic information for Tribolium castaneum.</title>
        <authorList>
            <person name="Kim H.S."/>
            <person name="Murphy T."/>
            <person name="Xia J."/>
            <person name="Caragea D."/>
            <person name="Park Y."/>
            <person name="Beeman R.W."/>
            <person name="Lorenzen M.D."/>
            <person name="Butcher S."/>
            <person name="Manak J.R."/>
            <person name="Brown S.J."/>
        </authorList>
    </citation>
    <scope>GENOME REANNOTATION</scope>
    <source>
        <strain evidence="17 18">Georgia GA2</strain>
    </source>
</reference>
<keyword evidence="18" id="KW-1185">Reference proteome</keyword>
<comment type="similarity">
    <text evidence="2 13">Belongs to the PI3/PI4-kinase family. ATM subfamily.</text>
</comment>
<feature type="domain" description="FAT" evidence="15">
    <location>
        <begin position="1691"/>
        <end position="2281"/>
    </location>
</feature>
<evidence type="ECO:0000256" key="1">
    <source>
        <dbReference type="ARBA" id="ARBA00004123"/>
    </source>
</evidence>
<evidence type="ECO:0000256" key="7">
    <source>
        <dbReference type="ARBA" id="ARBA00022777"/>
    </source>
</evidence>
<evidence type="ECO:0000256" key="12">
    <source>
        <dbReference type="ARBA" id="ARBA00048679"/>
    </source>
</evidence>
<dbReference type="GO" id="GO:1904262">
    <property type="term" value="P:negative regulation of TORC1 signaling"/>
    <property type="evidence" value="ECO:0000318"/>
    <property type="project" value="GO_Central"/>
</dbReference>
<evidence type="ECO:0000256" key="11">
    <source>
        <dbReference type="ARBA" id="ARBA00047899"/>
    </source>
</evidence>
<dbReference type="InterPro" id="IPR044107">
    <property type="entry name" value="PIKKc_ATM"/>
</dbReference>
<feature type="domain" description="FATC" evidence="16">
    <location>
        <begin position="2714"/>
        <end position="2746"/>
    </location>
</feature>
<evidence type="ECO:0000313" key="17">
    <source>
        <dbReference type="EMBL" id="EFA11787.2"/>
    </source>
</evidence>
<dbReference type="EMBL" id="KQ971310">
    <property type="protein sequence ID" value="EFA11787.2"/>
    <property type="molecule type" value="Genomic_DNA"/>
</dbReference>
<dbReference type="SUPFAM" id="SSF56112">
    <property type="entry name" value="Protein kinase-like (PK-like)"/>
    <property type="match status" value="1"/>
</dbReference>
<accession>D7EIC9</accession>
<dbReference type="Pfam" id="PF02259">
    <property type="entry name" value="FAT"/>
    <property type="match status" value="1"/>
</dbReference>
<organism evidence="17 18">
    <name type="scientific">Tribolium castaneum</name>
    <name type="common">Red flour beetle</name>
    <dbReference type="NCBI Taxonomy" id="7070"/>
    <lineage>
        <taxon>Eukaryota</taxon>
        <taxon>Metazoa</taxon>
        <taxon>Ecdysozoa</taxon>
        <taxon>Arthropoda</taxon>
        <taxon>Hexapoda</taxon>
        <taxon>Insecta</taxon>
        <taxon>Pterygota</taxon>
        <taxon>Neoptera</taxon>
        <taxon>Endopterygota</taxon>
        <taxon>Coleoptera</taxon>
        <taxon>Polyphaga</taxon>
        <taxon>Cucujiformia</taxon>
        <taxon>Tenebrionidae</taxon>
        <taxon>Tenebrionidae incertae sedis</taxon>
        <taxon>Tribolium</taxon>
    </lineage>
</organism>
<keyword evidence="9 13" id="KW-0539">Nucleus</keyword>
<keyword evidence="10" id="KW-0131">Cell cycle</keyword>
<dbReference type="InterPro" id="IPR014009">
    <property type="entry name" value="PIK_FAT"/>
</dbReference>
<dbReference type="GO" id="GO:0000723">
    <property type="term" value="P:telomere maintenance"/>
    <property type="evidence" value="ECO:0000318"/>
    <property type="project" value="GO_Central"/>
</dbReference>
<keyword evidence="3 13" id="KW-0723">Serine/threonine-protein kinase</keyword>
<dbReference type="InterPro" id="IPR018936">
    <property type="entry name" value="PI3/4_kinase_CS"/>
</dbReference>
<dbReference type="PROSITE" id="PS50290">
    <property type="entry name" value="PI3_4_KINASE_3"/>
    <property type="match status" value="1"/>
</dbReference>
<dbReference type="PROSITE" id="PS00916">
    <property type="entry name" value="PI3_4_KINASE_2"/>
    <property type="match status" value="1"/>
</dbReference>
<dbReference type="PANTHER" id="PTHR37079">
    <property type="entry name" value="SERINE/THREONINE-PROTEIN KINASE ATM"/>
    <property type="match status" value="1"/>
</dbReference>
<dbReference type="eggNOG" id="KOG0892">
    <property type="taxonomic scope" value="Eukaryota"/>
</dbReference>
<protein>
    <recommendedName>
        <fullName evidence="13">non-specific serine/threonine protein kinase</fullName>
        <ecNumber evidence="13">2.7.11.1</ecNumber>
    </recommendedName>
</protein>
<proteinExistence type="inferred from homology"/>
<evidence type="ECO:0000256" key="9">
    <source>
        <dbReference type="ARBA" id="ARBA00023242"/>
    </source>
</evidence>
<dbReference type="Pfam" id="PF11640">
    <property type="entry name" value="TAN"/>
    <property type="match status" value="1"/>
</dbReference>
<dbReference type="InterPro" id="IPR011009">
    <property type="entry name" value="Kinase-like_dom_sf"/>
</dbReference>
<dbReference type="GO" id="GO:0005694">
    <property type="term" value="C:chromosome"/>
    <property type="evidence" value="ECO:0000318"/>
    <property type="project" value="GO_Central"/>
</dbReference>
<dbReference type="PROSITE" id="PS00915">
    <property type="entry name" value="PI3_4_KINASE_1"/>
    <property type="match status" value="1"/>
</dbReference>
<dbReference type="SMART" id="SM00146">
    <property type="entry name" value="PI3Kc"/>
    <property type="match status" value="1"/>
</dbReference>
<dbReference type="InterPro" id="IPR000403">
    <property type="entry name" value="PI3/4_kinase_cat_dom"/>
</dbReference>
<sequence length="2746" mass="317156">MDISHKFDECCTLLKSHKVTSRKQGCDNLNEYIDQHSTIEFLNNEGVDWWPKLLSSIQSAMAKDHIKILEDCRKKGTNPVAPPSANLFEHFVRLATKFCSVLSFRKIFIFLIEGLRDETKKYFRYIFLKIISQSFLSNSKIRSSLQGQDWDELYLVLKTLKTEDLKCLALVIKWGPLCKLSVGLLRGEFDFIKNLCHEVSPLTSQQGSLLELVYDFCLNTAKDNRMACCKLGEDIFKKIITFYERNSFDSKIKLKIIDFFLLQIAIHHPGGAKFGDPVAYAISLDVWHHCLSNIYNILLNEIDNNLGRANRNHIFFTINNGTLQLCEPFTSLFVGVCRQLFADETDGEEPASKRGRIEFNLANLIRKISDTRSWLWISLVSSLIETYPDIVNSNDYVTLLKLLTSLQNEKDSTLVHHVYRHLNVLIKIKHSVKVTGIDDMWKVTLRQIGVNQADDEVQLFLQQLLTEKYITNHEILFQYCQPPMTLNVTKSNLNTLDKAFRTFAYLQHDTNVKSNAISWILNNGVKLFDDVYVSEILIRLIAKQWPNDTCCQLKEKKRIFDDIESIYLTISFEHLLTWENDVNKEVDNIVYGEQTLLNTLITHLINLNCDIIEDQLNVTILTFNLVSFLYNFNIIDSESILWKFFENCTKNIFARVGLELINVSERRLEKMSDYVKKLNVLFCMKISDFCVRRLRTLVSEDLIKAMFVGLRTEFDDVAHEDLFLTFRKCLIETLISFSCLPSCSDLLPIQQRALSVLVDSDYDCASDTDYELVLTLFRSIQFCQPKSLNEKTLLSIFNLFQKFCEIHYHCYFSAVEILSLFYKIYPFVASSNSDLCKSQYVEILFPFFLKRADYGPDVSNTLLQCMGLLFELDPNCQFSRWSSDDIALKIPEFLRSDFQEVRFNAIRNLAKFFKLASETNRLEQFHRQEIMFSVVADMTLKIFEIEGNVNRERLIDETVTRSATVLHLYASIMLASHFWIEEALFTLLKIVCDKNLDLNQVERVIEMVAKQLGFTSALNFLEEYLVGLVNSWKSFDMDKFPFRLYDCDSKINFYSKYWTVLAPLIIEQNQNDFQQVALYLEKTPQKLIEDTCPRLLSYCLSQEVSTLSQITTNKIYIQLNDNLGVSKCREIFKSNIEEVILTLAEFIRDEKRFQILFSRNIVFSKNNSPHLTEEEFYMCLHFIENTLYEENSVIADLMSHTPAKIHFILLQINLRIKAALALNEKLRYFYIYSIVAMLCVEAVVEELQLYLIRDLTHTLLHSIKNYKVYPELSEISCKFFKTLLKKILPGLATVVRNFFAVIVSRLRSIALEDCEISNLCLDLLEFLIIVHENSFYDEIQKLDSLPETSKFAKIYSVHYRIKYGNRKVTLQDEICQFLSFHKNIESVDEYQHSLTHFRKLLTEKKDELKQLYIELRQTRGFSEDCENSVLHKLICMLITLSSSANQNVRNEAVRCLGEIGPADLATLILQPEKAIPDPKLTPWELLFKYSLTLLSKYIIDSDVNVVRVASIALFQILSTKEGRNVHIDTSWHYLTPFYSIKVNQNAFNDRIDGNTFVKVINDDDLWIPVQSCHNSWITRLVTGFLGTFQERSLCNALIDVCKVKTEFSEQILPILIYSVLYSNISTFTNLISSKMSFFFNKHWDITVKHENCDSITVNKASVQTMLHVIHFIRLQQNVRKKQIILNLDYLKVAKAAHFCTAHFTALLYADLWCQAQIDKSPDDYCLSSSIYTKLDLIYEKVDQITGDALQNILRQAYKAVGECDALLGCGSSHLLNASTRVEHYKELGRWDQVTHYYEMEVSPMDGAGIRPLISSLIRGKMYQLSLFCSDAYGETNYESLWRLGQWECNKVLDSGEDNYDKWKFYAIKAKREGDEFGFVEAMKKGWESVVGELIGANMESTKHFYDALGRLQALKEIEDFAEALSENKLIEILLKWKSQDEIISNDYSYVEPIQAQRIVLLRDLLIKKHSLSEVIVDMILGYAQLARVEGNSFEASRILKQMNSLKPSSDIMARIQFEEAQLSWSIKDDVTAKCILRHFCTNKNVDPRLHAMALKMTGEWMAESSSENYHTIIQNYFQKSLDILKTTPEKSIEDQKSILDTFHQLAKFADQGYQDVMSHIKSDIFQKKKENMNKARETVSKVNLKKATRDERKAVSIKQKQSSIDETEIRSIEAEKNDLLQLALRYYLLNLIGSDEHNITIFRLMSLLLENRSNNVIRTLLEKDVLKIPTYKYISILPQIVPHIGGTSCDTFSQTVNNIIENCARDHPYHTLPLILALALSNKDRDYAESKAAVNDGRAKNARIILDRLRTNQTLSNLIERMEFVSEAVIELAYYKNTSDDGSYKVPKRCKIRKIQNYDDVLVPTYNLPISKFSTYSKIVGISQFGDSYQNVGGINAPKRIICKGTDGINRTQLIKGQDDLRQDAVMQQVFTIMNSLLGINKQTRNLLIRTYKIVPLSKRSGILEWVENTMPIGVYLTGEDGDSGAHVKYRPMDRTPRRCRADFKNAANLSNEERLRNFNNICQNIKPVFHKFFEATFPQSTVWYERRRAYIHSVATSSMCGYILGIGDRHVSNILIDKNTAEVVHIDFGIAFEQGRVLPTPETVPFRLSRDVVDGMGVSGVEGVFRRACEKTVEVLRQNYQTVITILEVLLYDPLYDWTVSTAEANKRQKVDLDDSFLNMSFDRDEITKDVNVTAERALLRLKDKLQGLEKGKLMTVEHQVGTLIQQAMDPANLSKLFHGWQPYL</sequence>
<dbReference type="FunFam" id="3.30.1010.10:FF:000023">
    <property type="entry name" value="Serine/threonine-protein kinase ATM"/>
    <property type="match status" value="1"/>
</dbReference>
<dbReference type="InterPro" id="IPR038980">
    <property type="entry name" value="ATM_plant"/>
</dbReference>
<comment type="catalytic activity">
    <reaction evidence="12">
        <text>L-seryl-[protein] + ATP = O-phospho-L-seryl-[protein] + ADP + H(+)</text>
        <dbReference type="Rhea" id="RHEA:17989"/>
        <dbReference type="Rhea" id="RHEA-COMP:9863"/>
        <dbReference type="Rhea" id="RHEA-COMP:11604"/>
        <dbReference type="ChEBI" id="CHEBI:15378"/>
        <dbReference type="ChEBI" id="CHEBI:29999"/>
        <dbReference type="ChEBI" id="CHEBI:30616"/>
        <dbReference type="ChEBI" id="CHEBI:83421"/>
        <dbReference type="ChEBI" id="CHEBI:456216"/>
        <dbReference type="EC" id="2.7.11.1"/>
    </reaction>
</comment>